<dbReference type="RefSeq" id="WP_233696069.1">
    <property type="nucleotide sequence ID" value="NZ_JAJNBZ010000003.1"/>
</dbReference>
<evidence type="ECO:0000259" key="6">
    <source>
        <dbReference type="PROSITE" id="PS50110"/>
    </source>
</evidence>
<dbReference type="SUPFAM" id="SSF48452">
    <property type="entry name" value="TPR-like"/>
    <property type="match status" value="1"/>
</dbReference>
<dbReference type="Gene3D" id="1.10.10.10">
    <property type="entry name" value="Winged helix-like DNA-binding domain superfamily/Winged helix DNA-binding domain"/>
    <property type="match status" value="1"/>
</dbReference>
<comment type="caution">
    <text evidence="7">The sequence shown here is derived from an EMBL/GenBank/DDBJ whole genome shotgun (WGS) entry which is preliminary data.</text>
</comment>
<dbReference type="Gene3D" id="3.40.50.2300">
    <property type="match status" value="1"/>
</dbReference>
<keyword evidence="8" id="KW-1185">Reference proteome</keyword>
<dbReference type="Proteomes" id="UP001199916">
    <property type="component" value="Unassembled WGS sequence"/>
</dbReference>
<dbReference type="PANTHER" id="PTHR35807">
    <property type="entry name" value="TRANSCRIPTIONAL REGULATOR REDD-RELATED"/>
    <property type="match status" value="1"/>
</dbReference>
<dbReference type="SMART" id="SM01043">
    <property type="entry name" value="BTAD"/>
    <property type="match status" value="1"/>
</dbReference>
<keyword evidence="2" id="KW-0805">Transcription regulation</keyword>
<dbReference type="SUPFAM" id="SSF46894">
    <property type="entry name" value="C-terminal effector domain of the bipartite response regulators"/>
    <property type="match status" value="1"/>
</dbReference>
<keyword evidence="3" id="KW-0238">DNA-binding</keyword>
<evidence type="ECO:0000256" key="3">
    <source>
        <dbReference type="ARBA" id="ARBA00023125"/>
    </source>
</evidence>
<dbReference type="InterPro" id="IPR036388">
    <property type="entry name" value="WH-like_DNA-bd_sf"/>
</dbReference>
<evidence type="ECO:0000256" key="4">
    <source>
        <dbReference type="ARBA" id="ARBA00023163"/>
    </source>
</evidence>
<dbReference type="InterPro" id="IPR011990">
    <property type="entry name" value="TPR-like_helical_dom_sf"/>
</dbReference>
<evidence type="ECO:0000256" key="5">
    <source>
        <dbReference type="PROSITE-ProRule" id="PRU00169"/>
    </source>
</evidence>
<feature type="modified residue" description="4-aspartylphosphate" evidence="5">
    <location>
        <position position="53"/>
    </location>
</feature>
<proteinExistence type="predicted"/>
<dbReference type="Pfam" id="PF00072">
    <property type="entry name" value="Response_reg"/>
    <property type="match status" value="1"/>
</dbReference>
<keyword evidence="5" id="KW-0597">Phosphoprotein</keyword>
<evidence type="ECO:0000256" key="2">
    <source>
        <dbReference type="ARBA" id="ARBA00023015"/>
    </source>
</evidence>
<dbReference type="InterPro" id="IPR016032">
    <property type="entry name" value="Sig_transdc_resp-reg_C-effctor"/>
</dbReference>
<dbReference type="PROSITE" id="PS50110">
    <property type="entry name" value="RESPONSE_REGULATORY"/>
    <property type="match status" value="1"/>
</dbReference>
<dbReference type="InterPro" id="IPR051677">
    <property type="entry name" value="AfsR-DnrI-RedD_regulator"/>
</dbReference>
<protein>
    <submittedName>
        <fullName evidence="7">Response regulator</fullName>
    </submittedName>
</protein>
<evidence type="ECO:0000313" key="7">
    <source>
        <dbReference type="EMBL" id="MCE5168937.1"/>
    </source>
</evidence>
<dbReference type="Pfam" id="PF03704">
    <property type="entry name" value="BTAD"/>
    <property type="match status" value="1"/>
</dbReference>
<evidence type="ECO:0000313" key="8">
    <source>
        <dbReference type="Proteomes" id="UP001199916"/>
    </source>
</evidence>
<evidence type="ECO:0000256" key="1">
    <source>
        <dbReference type="ARBA" id="ARBA00023012"/>
    </source>
</evidence>
<dbReference type="PANTHER" id="PTHR35807:SF2">
    <property type="entry name" value="TRANSCRIPTIONAL ACTIVATOR DOMAIN"/>
    <property type="match status" value="1"/>
</dbReference>
<reference evidence="7 8" key="1">
    <citation type="submission" date="2021-11" db="EMBL/GenBank/DDBJ databases">
        <title>Draft genome sequence of Paenibacillus profundus YoMME, a new Gram-positive bacteria with exoelectrogenic properties.</title>
        <authorList>
            <person name="Hubenova Y."/>
            <person name="Hubenova E."/>
            <person name="Manasiev Y."/>
            <person name="Peykov S."/>
            <person name="Mitov M."/>
        </authorList>
    </citation>
    <scope>NUCLEOTIDE SEQUENCE [LARGE SCALE GENOMIC DNA]</scope>
    <source>
        <strain evidence="7 8">YoMME</strain>
    </source>
</reference>
<keyword evidence="4" id="KW-0804">Transcription</keyword>
<dbReference type="SUPFAM" id="SSF52172">
    <property type="entry name" value="CheY-like"/>
    <property type="match status" value="1"/>
</dbReference>
<organism evidence="7 8">
    <name type="scientific">Paenibacillus profundus</name>
    <dbReference type="NCBI Taxonomy" id="1173085"/>
    <lineage>
        <taxon>Bacteria</taxon>
        <taxon>Bacillati</taxon>
        <taxon>Bacillota</taxon>
        <taxon>Bacilli</taxon>
        <taxon>Bacillales</taxon>
        <taxon>Paenibacillaceae</taxon>
        <taxon>Paenibacillus</taxon>
    </lineage>
</organism>
<dbReference type="SMART" id="SM00448">
    <property type="entry name" value="REC"/>
    <property type="match status" value="1"/>
</dbReference>
<gene>
    <name evidence="7" type="ORF">LQV63_06400</name>
</gene>
<dbReference type="Gene3D" id="1.25.40.10">
    <property type="entry name" value="Tetratricopeptide repeat domain"/>
    <property type="match status" value="1"/>
</dbReference>
<dbReference type="InterPro" id="IPR001789">
    <property type="entry name" value="Sig_transdc_resp-reg_receiver"/>
</dbReference>
<sequence>MRTILVDDERLALVHLKKLLSAKGKIVVEGTYQDPQMALQDIPALMPDVVFMDIDMPEMSGIDLAEQVQSILPSAQIVFITAYDDYAVKAFELNAIDYVLKPVEAKRLNVTIERLAERAAVTTGPGDGPFIRMIRCFQNLHIDIGAASHQHLRWRTAKAQELFTYLLHKRGKSVRKDSLIELLWPDVDAKKGYTQLYTTIYQVRKALEPYKEQLKIVSCEESYMLMIHQADIDCVQWEHEVQSLPPVSKHSVNKYRELLQRYSGDYLADCDYRWTEGERQRLRSLWLHLVTQIADYLVADNDFPAALEVYHRQVNVYPHIESGYYMLMRLYAELGDRNAVEEMYATLCDMTMSEFGMQPKVAYQAWFERWSANWKRSALEHKV</sequence>
<dbReference type="InterPro" id="IPR005158">
    <property type="entry name" value="BTAD"/>
</dbReference>
<accession>A0ABS8YFS7</accession>
<keyword evidence="1" id="KW-0902">Two-component regulatory system</keyword>
<dbReference type="EMBL" id="JAJNBZ010000003">
    <property type="protein sequence ID" value="MCE5168937.1"/>
    <property type="molecule type" value="Genomic_DNA"/>
</dbReference>
<dbReference type="InterPro" id="IPR011006">
    <property type="entry name" value="CheY-like_superfamily"/>
</dbReference>
<name>A0ABS8YFS7_9BACL</name>
<feature type="domain" description="Response regulatory" evidence="6">
    <location>
        <begin position="2"/>
        <end position="116"/>
    </location>
</feature>